<comment type="caution">
    <text evidence="1">The sequence shown here is derived from an EMBL/GenBank/DDBJ whole genome shotgun (WGS) entry which is preliminary data.</text>
</comment>
<proteinExistence type="predicted"/>
<name>A0AAN6GCS4_9BASI</name>
<gene>
    <name evidence="1" type="ORF">OC842_004169</name>
</gene>
<evidence type="ECO:0000313" key="1">
    <source>
        <dbReference type="EMBL" id="KAK0529675.1"/>
    </source>
</evidence>
<protein>
    <submittedName>
        <fullName evidence="1">Uncharacterized protein</fullName>
    </submittedName>
</protein>
<feature type="non-terminal residue" evidence="1">
    <location>
        <position position="1"/>
    </location>
</feature>
<dbReference type="Proteomes" id="UP001176521">
    <property type="component" value="Unassembled WGS sequence"/>
</dbReference>
<reference evidence="1" key="1">
    <citation type="journal article" date="2023" name="PhytoFront">
        <title>Draft Genome Resources of Seven Strains of Tilletia horrida, Causal Agent of Kernel Smut of Rice.</title>
        <authorList>
            <person name="Khanal S."/>
            <person name="Antony Babu S."/>
            <person name="Zhou X.G."/>
        </authorList>
    </citation>
    <scope>NUCLEOTIDE SEQUENCE</scope>
    <source>
        <strain evidence="1">TX3</strain>
    </source>
</reference>
<evidence type="ECO:0000313" key="2">
    <source>
        <dbReference type="Proteomes" id="UP001176521"/>
    </source>
</evidence>
<dbReference type="EMBL" id="JAPDMQ010000236">
    <property type="protein sequence ID" value="KAK0529675.1"/>
    <property type="molecule type" value="Genomic_DNA"/>
</dbReference>
<keyword evidence="2" id="KW-1185">Reference proteome</keyword>
<organism evidence="1 2">
    <name type="scientific">Tilletia horrida</name>
    <dbReference type="NCBI Taxonomy" id="155126"/>
    <lineage>
        <taxon>Eukaryota</taxon>
        <taxon>Fungi</taxon>
        <taxon>Dikarya</taxon>
        <taxon>Basidiomycota</taxon>
        <taxon>Ustilaginomycotina</taxon>
        <taxon>Exobasidiomycetes</taxon>
        <taxon>Tilletiales</taxon>
        <taxon>Tilletiaceae</taxon>
        <taxon>Tilletia</taxon>
    </lineage>
</organism>
<sequence length="61" mass="7142">RLPLRTELTPHIILTRDELLIVRVVRGSWNRARFEEVKRCYALKHSKKGLKNRVEGETSGD</sequence>
<dbReference type="AlphaFoldDB" id="A0AAN6GCS4"/>
<accession>A0AAN6GCS4</accession>